<reference evidence="2" key="2">
    <citation type="submission" date="2023-10" db="EMBL/GenBank/DDBJ databases">
        <authorList>
            <person name="Khurajog B."/>
        </authorList>
    </citation>
    <scope>NUCLEOTIDE SEQUENCE</scope>
    <source>
        <strain evidence="3">BF14</strain>
        <strain evidence="2">BF9</strain>
    </source>
</reference>
<dbReference type="EMBL" id="JAWJAV010000001">
    <property type="protein sequence ID" value="MDV2620363.1"/>
    <property type="molecule type" value="Genomic_DNA"/>
</dbReference>
<protein>
    <submittedName>
        <fullName evidence="2">DUF5590 domain-containing protein</fullName>
    </submittedName>
</protein>
<dbReference type="SUPFAM" id="SSF54403">
    <property type="entry name" value="Cystatin/monellin"/>
    <property type="match status" value="2"/>
</dbReference>
<dbReference type="Pfam" id="PF17881">
    <property type="entry name" value="TseB"/>
    <property type="match status" value="1"/>
</dbReference>
<evidence type="ECO:0000313" key="4">
    <source>
        <dbReference type="Proteomes" id="UP001280897"/>
    </source>
</evidence>
<dbReference type="GeneID" id="57365858"/>
<dbReference type="KEGG" id="paci:A4V11_01570"/>
<dbReference type="Proteomes" id="UP001280897">
    <property type="component" value="Unassembled WGS sequence"/>
</dbReference>
<gene>
    <name evidence="2" type="ORF">R0G89_01245</name>
    <name evidence="3" type="ORF">R0H03_01515</name>
</gene>
<accession>A0AAN6BF55</accession>
<evidence type="ECO:0000259" key="1">
    <source>
        <dbReference type="Pfam" id="PF17881"/>
    </source>
</evidence>
<dbReference type="Gene3D" id="3.10.450.40">
    <property type="match status" value="2"/>
</dbReference>
<dbReference type="AlphaFoldDB" id="A0AAN6BF55"/>
<reference evidence="2" key="1">
    <citation type="journal article" date="2023" name="PeerJ">
        <title>Selection and evaluation of lactic acid bacteria from chicken feces in Thailand as potential probiotics.</title>
        <authorList>
            <person name="Khurajog B."/>
            <person name="Disastra Y."/>
            <person name="Lawwyne L.D."/>
            <person name="Sirichokchatchawan W."/>
            <person name="Niyomtham W."/>
            <person name="Yindee J."/>
            <person name="Hampson D.J."/>
            <person name="Prapasarakul N."/>
        </authorList>
    </citation>
    <scope>NUCLEOTIDE SEQUENCE</scope>
    <source>
        <strain evidence="3">BF14</strain>
        <strain evidence="2">BF9</strain>
    </source>
</reference>
<dbReference type="Proteomes" id="UP001280415">
    <property type="component" value="Unassembled WGS sequence"/>
</dbReference>
<dbReference type="EMBL" id="JAWJAX010000002">
    <property type="protein sequence ID" value="MDV2910549.1"/>
    <property type="molecule type" value="Genomic_DNA"/>
</dbReference>
<name>A0AAN6BF55_PEDAC</name>
<evidence type="ECO:0000313" key="3">
    <source>
        <dbReference type="EMBL" id="MDV2910549.1"/>
    </source>
</evidence>
<dbReference type="RefSeq" id="WP_002831604.1">
    <property type="nucleotide sequence ID" value="NZ_BMWN01000001.1"/>
</dbReference>
<dbReference type="InterPro" id="IPR041401">
    <property type="entry name" value="TseB-like_dom"/>
</dbReference>
<evidence type="ECO:0000313" key="2">
    <source>
        <dbReference type="EMBL" id="MDV2620363.1"/>
    </source>
</evidence>
<sequence length="163" mass="18306">MKKGRLKHPFLLITFIVLATIIGSAVIIFNEINQPIRGDTRVAKTIALDNTDLTKVDRVTRFVYNQTEYTVSGAKKDGTNIFVVIADHGKKITVYPQSAGVSEQAAIKTVEQDSALKEITSSRFGIVKKRPVWMISYINQKDHLVIKLIDFKTGQEIKHVSTY</sequence>
<comment type="caution">
    <text evidence="2">The sequence shown here is derived from an EMBL/GenBank/DDBJ whole genome shotgun (WGS) entry which is preliminary data.</text>
</comment>
<feature type="domain" description="Cell wall elongation regulator TseB-like" evidence="1">
    <location>
        <begin position="43"/>
        <end position="85"/>
    </location>
</feature>
<proteinExistence type="predicted"/>
<organism evidence="2 4">
    <name type="scientific">Pediococcus acidilactici</name>
    <dbReference type="NCBI Taxonomy" id="1254"/>
    <lineage>
        <taxon>Bacteria</taxon>
        <taxon>Bacillati</taxon>
        <taxon>Bacillota</taxon>
        <taxon>Bacilli</taxon>
        <taxon>Lactobacillales</taxon>
        <taxon>Lactobacillaceae</taxon>
        <taxon>Pediococcus</taxon>
        <taxon>Pediococcus acidilactici group</taxon>
    </lineage>
</organism>
<dbReference type="InterPro" id="IPR046350">
    <property type="entry name" value="Cystatin_sf"/>
</dbReference>